<sequence length="96" mass="11324">MTLKRKTAFISYSWDSDEHGKWVWEFANDLRSKAGVIADIDKFHAHDETVNLYEMMINGIRDNDYVMIKSFVVCKFISVEAESSFWIKGSDFTRFR</sequence>
<evidence type="ECO:0000313" key="2">
    <source>
        <dbReference type="EMBL" id="XCJ17941.1"/>
    </source>
</evidence>
<protein>
    <submittedName>
        <fullName evidence="2">SEFIR domain-containing protein</fullName>
    </submittedName>
</protein>
<dbReference type="InterPro" id="IPR013568">
    <property type="entry name" value="SEFIR_dom"/>
</dbReference>
<name>A0AAU8II91_9BACL</name>
<dbReference type="EMBL" id="CP159510">
    <property type="protein sequence ID" value="XCJ17941.1"/>
    <property type="molecule type" value="Genomic_DNA"/>
</dbReference>
<gene>
    <name evidence="2" type="ORF">ABNN70_05600</name>
</gene>
<evidence type="ECO:0000259" key="1">
    <source>
        <dbReference type="PROSITE" id="PS51534"/>
    </source>
</evidence>
<accession>A0AAU8II91</accession>
<feature type="domain" description="SEFIR" evidence="1">
    <location>
        <begin position="5"/>
        <end position="96"/>
    </location>
</feature>
<dbReference type="Pfam" id="PF08357">
    <property type="entry name" value="SEFIR"/>
    <property type="match status" value="1"/>
</dbReference>
<proteinExistence type="predicted"/>
<dbReference type="AlphaFoldDB" id="A0AAU8II91"/>
<dbReference type="RefSeq" id="WP_353949026.1">
    <property type="nucleotide sequence ID" value="NZ_CP159510.1"/>
</dbReference>
<organism evidence="2">
    <name type="scientific">Sporolactobacillus sp. Y61</name>
    <dbReference type="NCBI Taxonomy" id="3160863"/>
    <lineage>
        <taxon>Bacteria</taxon>
        <taxon>Bacillati</taxon>
        <taxon>Bacillota</taxon>
        <taxon>Bacilli</taxon>
        <taxon>Bacillales</taxon>
        <taxon>Sporolactobacillaceae</taxon>
        <taxon>Sporolactobacillus</taxon>
    </lineage>
</organism>
<reference evidence="2" key="1">
    <citation type="submission" date="2024-06" db="EMBL/GenBank/DDBJ databases">
        <authorList>
            <person name="Fan A."/>
            <person name="Zhang F.Y."/>
            <person name="Zhang L."/>
        </authorList>
    </citation>
    <scope>NUCLEOTIDE SEQUENCE</scope>
    <source>
        <strain evidence="2">Y61</strain>
    </source>
</reference>
<dbReference type="PROSITE" id="PS51534">
    <property type="entry name" value="SEFIR"/>
    <property type="match status" value="1"/>
</dbReference>